<dbReference type="InterPro" id="IPR036890">
    <property type="entry name" value="HATPase_C_sf"/>
</dbReference>
<dbReference type="Proteomes" id="UP000194857">
    <property type="component" value="Unassembled WGS sequence"/>
</dbReference>
<sequence>MRHPFELDPAVIHSIIHHQAGSIGKALIELIMNSVDAGATFVRLAIDKSGFECSDDGQGFASHSDVIRYFGRFGTPHVEGDAKYGRFRLGRGQIMAHAATIWRSNSWQMSVDTLSMGYSYDLEELKAPEPGCNITGKWYEVLEYTDLMICLQEVRDLVRYTPIAVSLNGAPITKDPSKENWDYQDENAYYRVKPDGPVGIYNQGVLVRNDSSHMWGCGGLVVTKKPIGLNVSRTEILRKTCPVWKAIAAQLKVMADELNGRIGDHRKTEARREQSARALLGGDTDSLRIFGEEEVITLLPGKKHVTFAEFIRRSFSHEKNYAVVERAQDVPKGEAIAREGIALLVHPSTMYRFGCYSAGELRDDLDRIVKTLTGLLDELPNQSGCVEPGSPARFAWYIREGAPNLLDYHTIRDSFKIKVGVVSAEKALTKPQYRAWSPMRLALERYAAVITGGRVYGNFQVHRGKRFKILLGESNSMRAWTDGEKYIAFNIDLARKLASEPLKTAHLLFSLLEHEVAHEGDSMDAGHDGQFFSRFHDINIEYAQDRQQFIHLWLRTYTYRMQVESRRLKGSLRFADALLNRANDQLEKRNLPAIADEISSETLSAFADNRDSDALLRSVNRSIQSRVDQGEQIEWTQVLSKSAERQKELDAELLKQREAEELFMREHEHEDDYEDEESHQEFIEAFERHNADLTHWRSEYSRQLGVEPDEITEEFIYELHMAHDDDHLKQIWMRLSGKESEVSKQAEEIPKELKELAMPGETMDMLDTLAWNAGFTDIGDYLRWRKENAA</sequence>
<accession>A0A241XS37</accession>
<reference evidence="1 2" key="1">
    <citation type="submission" date="2017-05" db="EMBL/GenBank/DDBJ databases">
        <authorList>
            <person name="Song R."/>
            <person name="Chenine A.L."/>
            <person name="Ruprecht R.M."/>
        </authorList>
    </citation>
    <scope>NUCLEOTIDE SEQUENCE [LARGE SCALE GENOMIC DNA]</scope>
    <source>
        <strain evidence="1 2">S567_C10_BS</strain>
    </source>
</reference>
<proteinExistence type="predicted"/>
<evidence type="ECO:0000313" key="2">
    <source>
        <dbReference type="Proteomes" id="UP000194857"/>
    </source>
</evidence>
<evidence type="ECO:0000313" key="1">
    <source>
        <dbReference type="EMBL" id="OTI62966.1"/>
    </source>
</evidence>
<dbReference type="Gene3D" id="3.30.565.10">
    <property type="entry name" value="Histidine kinase-like ATPase, C-terminal domain"/>
    <property type="match status" value="1"/>
</dbReference>
<dbReference type="Pfam" id="PF13589">
    <property type="entry name" value="HATPase_c_3"/>
    <property type="match status" value="1"/>
</dbReference>
<gene>
    <name evidence="1" type="ORF">CAZ10_08945</name>
</gene>
<comment type="caution">
    <text evidence="1">The sequence shown here is derived from an EMBL/GenBank/DDBJ whole genome shotgun (WGS) entry which is preliminary data.</text>
</comment>
<name>A0A241XS37_PSEAI</name>
<protein>
    <submittedName>
        <fullName evidence="1">Uncharacterized protein</fullName>
    </submittedName>
</protein>
<dbReference type="RefSeq" id="WP_065085836.1">
    <property type="nucleotide sequence ID" value="NZ_NFFZ01000004.1"/>
</dbReference>
<dbReference type="SUPFAM" id="SSF55874">
    <property type="entry name" value="ATPase domain of HSP90 chaperone/DNA topoisomerase II/histidine kinase"/>
    <property type="match status" value="1"/>
</dbReference>
<dbReference type="AlphaFoldDB" id="A0A241XS37"/>
<dbReference type="EMBL" id="NFFZ01000004">
    <property type="protein sequence ID" value="OTI62966.1"/>
    <property type="molecule type" value="Genomic_DNA"/>
</dbReference>
<organism evidence="1 2">
    <name type="scientific">Pseudomonas aeruginosa</name>
    <dbReference type="NCBI Taxonomy" id="287"/>
    <lineage>
        <taxon>Bacteria</taxon>
        <taxon>Pseudomonadati</taxon>
        <taxon>Pseudomonadota</taxon>
        <taxon>Gammaproteobacteria</taxon>
        <taxon>Pseudomonadales</taxon>
        <taxon>Pseudomonadaceae</taxon>
        <taxon>Pseudomonas</taxon>
    </lineage>
</organism>